<name>A0A0L0UK75_9BASI</name>
<dbReference type="EMBL" id="AJIL01005667">
    <property type="protein sequence ID" value="KNE87365.1"/>
    <property type="molecule type" value="Genomic_DNA"/>
</dbReference>
<organism evidence="1 2">
    <name type="scientific">Puccinia striiformis f. sp. tritici PST-78</name>
    <dbReference type="NCBI Taxonomy" id="1165861"/>
    <lineage>
        <taxon>Eukaryota</taxon>
        <taxon>Fungi</taxon>
        <taxon>Dikarya</taxon>
        <taxon>Basidiomycota</taxon>
        <taxon>Pucciniomycotina</taxon>
        <taxon>Pucciniomycetes</taxon>
        <taxon>Pucciniales</taxon>
        <taxon>Pucciniaceae</taxon>
        <taxon>Puccinia</taxon>
    </lineage>
</organism>
<accession>A0A0L0UK75</accession>
<sequence length="74" mass="8170">RDKQFGTNRNIHVNQTDMDLAQDLVQVLHPFYEITLQVSTGASTRLAEVVVFIDQVTADLSTIIANDEGKCPPA</sequence>
<dbReference type="Proteomes" id="UP000054564">
    <property type="component" value="Unassembled WGS sequence"/>
</dbReference>
<gene>
    <name evidence="1" type="ORF">PSTG_19250</name>
</gene>
<comment type="caution">
    <text evidence="1">The sequence shown here is derived from an EMBL/GenBank/DDBJ whole genome shotgun (WGS) entry which is preliminary data.</text>
</comment>
<dbReference type="AlphaFoldDB" id="A0A0L0UK75"/>
<evidence type="ECO:0000313" key="1">
    <source>
        <dbReference type="EMBL" id="KNE87365.1"/>
    </source>
</evidence>
<reference evidence="2" key="1">
    <citation type="submission" date="2014-03" db="EMBL/GenBank/DDBJ databases">
        <title>The Genome Sequence of Puccinia striiformis f. sp. tritici PST-78.</title>
        <authorList>
            <consortium name="The Broad Institute Genome Sequencing Platform"/>
            <person name="Cuomo C."/>
            <person name="Hulbert S."/>
            <person name="Chen X."/>
            <person name="Walker B."/>
            <person name="Young S.K."/>
            <person name="Zeng Q."/>
            <person name="Gargeya S."/>
            <person name="Fitzgerald M."/>
            <person name="Haas B."/>
            <person name="Abouelleil A."/>
            <person name="Alvarado L."/>
            <person name="Arachchi H.M."/>
            <person name="Berlin A.M."/>
            <person name="Chapman S.B."/>
            <person name="Goldberg J."/>
            <person name="Griggs A."/>
            <person name="Gujja S."/>
            <person name="Hansen M."/>
            <person name="Howarth C."/>
            <person name="Imamovic A."/>
            <person name="Larimer J."/>
            <person name="McCowan C."/>
            <person name="Montmayeur A."/>
            <person name="Murphy C."/>
            <person name="Neiman D."/>
            <person name="Pearson M."/>
            <person name="Priest M."/>
            <person name="Roberts A."/>
            <person name="Saif S."/>
            <person name="Shea T."/>
            <person name="Sisk P."/>
            <person name="Sykes S."/>
            <person name="Wortman J."/>
            <person name="Nusbaum C."/>
            <person name="Birren B."/>
        </authorList>
    </citation>
    <scope>NUCLEOTIDE SEQUENCE [LARGE SCALE GENOMIC DNA]</scope>
    <source>
        <strain evidence="2">race PST-78</strain>
    </source>
</reference>
<evidence type="ECO:0000313" key="2">
    <source>
        <dbReference type="Proteomes" id="UP000054564"/>
    </source>
</evidence>
<keyword evidence="2" id="KW-1185">Reference proteome</keyword>
<dbReference type="STRING" id="1165861.A0A0L0UK75"/>
<feature type="non-terminal residue" evidence="1">
    <location>
        <position position="1"/>
    </location>
</feature>
<protein>
    <submittedName>
        <fullName evidence="1">Uncharacterized protein</fullName>
    </submittedName>
</protein>
<proteinExistence type="predicted"/>